<gene>
    <name evidence="6" type="ORF">C5613_14750</name>
</gene>
<dbReference type="InterPro" id="IPR010998">
    <property type="entry name" value="Integrase_recombinase_N"/>
</dbReference>
<dbReference type="GO" id="GO:0015074">
    <property type="term" value="P:DNA integration"/>
    <property type="evidence" value="ECO:0007669"/>
    <property type="project" value="UniProtKB-KW"/>
</dbReference>
<dbReference type="RefSeq" id="WP_105415261.1">
    <property type="nucleotide sequence ID" value="NZ_PUIO01000015.1"/>
</dbReference>
<name>A0A2S8JAR6_RHOOP</name>
<dbReference type="AlphaFoldDB" id="A0A2S8JAR6"/>
<accession>A0A2S8JAR6</accession>
<sequence>MPAGRPPLPLNSHGSISRTKLADGRWRARCRYRGPDGVTKYVQRDTPAGVRDSHGKQAEDALKAALEQMVGDGGGGGRITGRTFVTEAVELYMTAEVRGHKATRTTDTYERIVKVLAPHLGQLRVNEVTARGATRILQTIATTNGQVTARHAKTVLTGAFRIAVDEGAVVRSVMRDVELRKKRTAPKKVARSLSAEELVDLLRKMKSSEAPLPPMIGAKKSYTTRTVAQFVESVDLYDPILLAAATGLRRSELLGLLWADFDKRRGELTVTGHVIRGGKTEDSASELLREEEVKTELSARTVALPEFAQAMLDRRRKEMRYVEEGTPPVIFPSAAGTLRDPDTFASQWRRVRGAIGYGWVSLHGFRKSTATVLDTAGLTSRMVADVLGHASVTMTQDQYFGRGRTHQLAATALEEAVGAHLL</sequence>
<evidence type="ECO:0000256" key="3">
    <source>
        <dbReference type="ARBA" id="ARBA00023125"/>
    </source>
</evidence>
<evidence type="ECO:0000313" key="7">
    <source>
        <dbReference type="Proteomes" id="UP000239290"/>
    </source>
</evidence>
<dbReference type="Pfam" id="PF00589">
    <property type="entry name" value="Phage_integrase"/>
    <property type="match status" value="1"/>
</dbReference>
<evidence type="ECO:0000259" key="5">
    <source>
        <dbReference type="PROSITE" id="PS51898"/>
    </source>
</evidence>
<dbReference type="PROSITE" id="PS51898">
    <property type="entry name" value="TYR_RECOMBINASE"/>
    <property type="match status" value="1"/>
</dbReference>
<dbReference type="GO" id="GO:0003677">
    <property type="term" value="F:DNA binding"/>
    <property type="evidence" value="ECO:0007669"/>
    <property type="project" value="UniProtKB-KW"/>
</dbReference>
<dbReference type="PANTHER" id="PTHR30629">
    <property type="entry name" value="PROPHAGE INTEGRASE"/>
    <property type="match status" value="1"/>
</dbReference>
<evidence type="ECO:0000313" key="6">
    <source>
        <dbReference type="EMBL" id="PQP24136.1"/>
    </source>
</evidence>
<dbReference type="Gene3D" id="1.10.443.10">
    <property type="entry name" value="Intergrase catalytic core"/>
    <property type="match status" value="1"/>
</dbReference>
<comment type="caution">
    <text evidence="6">The sequence shown here is derived from an EMBL/GenBank/DDBJ whole genome shotgun (WGS) entry which is preliminary data.</text>
</comment>
<proteinExistence type="inferred from homology"/>
<dbReference type="PANTHER" id="PTHR30629:SF2">
    <property type="entry name" value="PROPHAGE INTEGRASE INTS-RELATED"/>
    <property type="match status" value="1"/>
</dbReference>
<dbReference type="GO" id="GO:0006310">
    <property type="term" value="P:DNA recombination"/>
    <property type="evidence" value="ECO:0007669"/>
    <property type="project" value="UniProtKB-KW"/>
</dbReference>
<keyword evidence="4" id="KW-0233">DNA recombination</keyword>
<dbReference type="SUPFAM" id="SSF56349">
    <property type="entry name" value="DNA breaking-rejoining enzymes"/>
    <property type="match status" value="1"/>
</dbReference>
<reference evidence="7" key="1">
    <citation type="submission" date="2018-02" db="EMBL/GenBank/DDBJ databases">
        <title>Draft genome sequencing of Rhodococcus opacus KU647198.</title>
        <authorList>
            <person name="Zheng B.-X."/>
        </authorList>
    </citation>
    <scope>NUCLEOTIDE SEQUENCE [LARGE SCALE GENOMIC DNA]</scope>
    <source>
        <strain evidence="7">04-OD7</strain>
    </source>
</reference>
<keyword evidence="3" id="KW-0238">DNA-binding</keyword>
<dbReference type="Gene3D" id="1.10.150.130">
    <property type="match status" value="1"/>
</dbReference>
<evidence type="ECO:0000256" key="1">
    <source>
        <dbReference type="ARBA" id="ARBA00008857"/>
    </source>
</evidence>
<evidence type="ECO:0000256" key="4">
    <source>
        <dbReference type="ARBA" id="ARBA00023172"/>
    </source>
</evidence>
<dbReference type="InterPro" id="IPR011010">
    <property type="entry name" value="DNA_brk_join_enz"/>
</dbReference>
<dbReference type="InterPro" id="IPR050808">
    <property type="entry name" value="Phage_Integrase"/>
</dbReference>
<dbReference type="EMBL" id="PUIO01000015">
    <property type="protein sequence ID" value="PQP24136.1"/>
    <property type="molecule type" value="Genomic_DNA"/>
</dbReference>
<protein>
    <recommendedName>
        <fullName evidence="5">Tyr recombinase domain-containing protein</fullName>
    </recommendedName>
</protein>
<dbReference type="Proteomes" id="UP000239290">
    <property type="component" value="Unassembled WGS sequence"/>
</dbReference>
<organism evidence="6 7">
    <name type="scientific">Rhodococcus opacus</name>
    <name type="common">Nocardia opaca</name>
    <dbReference type="NCBI Taxonomy" id="37919"/>
    <lineage>
        <taxon>Bacteria</taxon>
        <taxon>Bacillati</taxon>
        <taxon>Actinomycetota</taxon>
        <taxon>Actinomycetes</taxon>
        <taxon>Mycobacteriales</taxon>
        <taxon>Nocardiaceae</taxon>
        <taxon>Rhodococcus</taxon>
    </lineage>
</organism>
<comment type="similarity">
    <text evidence="1">Belongs to the 'phage' integrase family.</text>
</comment>
<evidence type="ECO:0000256" key="2">
    <source>
        <dbReference type="ARBA" id="ARBA00022908"/>
    </source>
</evidence>
<dbReference type="InterPro" id="IPR013762">
    <property type="entry name" value="Integrase-like_cat_sf"/>
</dbReference>
<keyword evidence="2" id="KW-0229">DNA integration</keyword>
<feature type="domain" description="Tyr recombinase" evidence="5">
    <location>
        <begin position="188"/>
        <end position="413"/>
    </location>
</feature>
<dbReference type="InterPro" id="IPR002104">
    <property type="entry name" value="Integrase_catalytic"/>
</dbReference>